<evidence type="ECO:0000256" key="2">
    <source>
        <dbReference type="ARBA" id="ARBA00008056"/>
    </source>
</evidence>
<dbReference type="PROSITE" id="PS50943">
    <property type="entry name" value="HTH_CROC1"/>
    <property type="match status" value="1"/>
</dbReference>
<protein>
    <recommendedName>
        <fullName evidence="7">HTH cro/C1-type domain-containing protein</fullName>
    </recommendedName>
</protein>
<organism evidence="8 9">
    <name type="scientific">Nocardia otitidiscaviarum</name>
    <dbReference type="NCBI Taxonomy" id="1823"/>
    <lineage>
        <taxon>Bacteria</taxon>
        <taxon>Bacillati</taxon>
        <taxon>Actinomycetota</taxon>
        <taxon>Actinomycetes</taxon>
        <taxon>Mycobacteriales</taxon>
        <taxon>Nocardiaceae</taxon>
        <taxon>Nocardia</taxon>
    </lineage>
</organism>
<dbReference type="InterPro" id="IPR044861">
    <property type="entry name" value="IPNS-like_FE2OG_OXY"/>
</dbReference>
<keyword evidence="4" id="KW-0560">Oxidoreductase</keyword>
<accession>A0A516NHK3</accession>
<name>A0A516NHK3_9NOCA</name>
<evidence type="ECO:0000256" key="1">
    <source>
        <dbReference type="ARBA" id="ARBA00004792"/>
    </source>
</evidence>
<dbReference type="SUPFAM" id="SSF51197">
    <property type="entry name" value="Clavaminate synthase-like"/>
    <property type="match status" value="1"/>
</dbReference>
<dbReference type="GO" id="GO:0016491">
    <property type="term" value="F:oxidoreductase activity"/>
    <property type="evidence" value="ECO:0007669"/>
    <property type="project" value="UniProtKB-KW"/>
</dbReference>
<dbReference type="PANTHER" id="PTHR10209">
    <property type="entry name" value="OXIDOREDUCTASE, 2OG-FE II OXYGENASE FAMILY PROTEIN"/>
    <property type="match status" value="1"/>
</dbReference>
<evidence type="ECO:0000313" key="8">
    <source>
        <dbReference type="EMBL" id="QDP78397.1"/>
    </source>
</evidence>
<dbReference type="GO" id="GO:0046872">
    <property type="term" value="F:metal ion binding"/>
    <property type="evidence" value="ECO:0007669"/>
    <property type="project" value="UniProtKB-KW"/>
</dbReference>
<dbReference type="AlphaFoldDB" id="A0A516NHK3"/>
<comment type="similarity">
    <text evidence="2">Belongs to the iron/ascorbate-dependent oxidoreductase family.</text>
</comment>
<dbReference type="Pfam" id="PF03171">
    <property type="entry name" value="2OG-FeII_Oxy"/>
    <property type="match status" value="1"/>
</dbReference>
<keyword evidence="5" id="KW-0408">Iron</keyword>
<evidence type="ECO:0000256" key="6">
    <source>
        <dbReference type="ARBA" id="ARBA00023194"/>
    </source>
</evidence>
<dbReference type="Gene3D" id="2.60.120.330">
    <property type="entry name" value="B-lactam Antibiotic, Isopenicillin N Synthase, Chain"/>
    <property type="match status" value="1"/>
</dbReference>
<comment type="pathway">
    <text evidence="1">Antibiotic biosynthesis.</text>
</comment>
<sequence>MIRSSWFFRVRCIQRGLIAVGDRFRVPTLDVAGLRMDRADFGTRLRDALADTGICYLIGVEIRQLPLVDVLTAARQFCAHAAASGVIDVAHLPDDVVTAPLRQSVSDWARGLAALSPDLLAALASALGYPEDHFDRWVGRVTAVRPQLVHACPEPDRHCTPDTAVHGDTGFLTFLLPDLLCGLLIEDSAGHWWEVPPRENSVLLTVGGAAEAATAGQVRAAAHRLWSPHAAKGRVAVTMAVESTVEFRAAPPRFAANSHG</sequence>
<dbReference type="PANTHER" id="PTHR10209:SF885">
    <property type="entry name" value="2OG-FE(II) OXYGENASE FAMILY, PUTATIVE (AFU_ORTHOLOGUE AFUA_2G00750)-RELATED"/>
    <property type="match status" value="1"/>
</dbReference>
<dbReference type="GO" id="GO:0017000">
    <property type="term" value="P:antibiotic biosynthetic process"/>
    <property type="evidence" value="ECO:0007669"/>
    <property type="project" value="UniProtKB-KW"/>
</dbReference>
<reference evidence="8 9" key="1">
    <citation type="submission" date="2019-07" db="EMBL/GenBank/DDBJ databases">
        <title>Complete Genome Sequence and Methylome Analysis of Nocardia otitidis-caviarum NEB252.</title>
        <authorList>
            <person name="Fomenkov A."/>
            <person name="Anton B.P."/>
            <person name="Vincze T."/>
            <person name="Roberts R.J."/>
        </authorList>
    </citation>
    <scope>NUCLEOTIDE SEQUENCE [LARGE SCALE GENOMIC DNA]</scope>
    <source>
        <strain evidence="8 9">NEB252</strain>
    </source>
</reference>
<dbReference type="InterPro" id="IPR001387">
    <property type="entry name" value="Cro/C1-type_HTH"/>
</dbReference>
<proteinExistence type="inferred from homology"/>
<evidence type="ECO:0000256" key="4">
    <source>
        <dbReference type="ARBA" id="ARBA00023002"/>
    </source>
</evidence>
<evidence type="ECO:0000259" key="7">
    <source>
        <dbReference type="PROSITE" id="PS50943"/>
    </source>
</evidence>
<keyword evidence="6" id="KW-0045">Antibiotic biosynthesis</keyword>
<dbReference type="KEGG" id="nod:FOH10_06185"/>
<evidence type="ECO:0000256" key="3">
    <source>
        <dbReference type="ARBA" id="ARBA00022723"/>
    </source>
</evidence>
<dbReference type="InterPro" id="IPR027443">
    <property type="entry name" value="IPNS-like_sf"/>
</dbReference>
<dbReference type="Proteomes" id="UP000317039">
    <property type="component" value="Chromosome"/>
</dbReference>
<dbReference type="EMBL" id="CP041695">
    <property type="protein sequence ID" value="QDP78397.1"/>
    <property type="molecule type" value="Genomic_DNA"/>
</dbReference>
<gene>
    <name evidence="8" type="ORF">FOH10_06185</name>
</gene>
<keyword evidence="3" id="KW-0479">Metal-binding</keyword>
<evidence type="ECO:0000256" key="5">
    <source>
        <dbReference type="ARBA" id="ARBA00023004"/>
    </source>
</evidence>
<feature type="domain" description="HTH cro/C1-type" evidence="7">
    <location>
        <begin position="102"/>
        <end position="134"/>
    </location>
</feature>
<evidence type="ECO:0000313" key="9">
    <source>
        <dbReference type="Proteomes" id="UP000317039"/>
    </source>
</evidence>